<evidence type="ECO:0000313" key="2">
    <source>
        <dbReference type="Proteomes" id="UP000440304"/>
    </source>
</evidence>
<dbReference type="RefSeq" id="WP_160784749.1">
    <property type="nucleotide sequence ID" value="NZ_CP086610.1"/>
</dbReference>
<dbReference type="EMBL" id="WUML01000002">
    <property type="protein sequence ID" value="MXN99333.1"/>
    <property type="molecule type" value="Genomic_DNA"/>
</dbReference>
<sequence length="85" mass="10017">MKGSLIERQKKTRPKALFYRYRVIFIRCAVAASARAKGLILPRLDREIGWNLYFLPVLWPETSPKLGRCHPLFLHFCYSGIKFFD</sequence>
<proteinExistence type="predicted"/>
<organism evidence="1 2">
    <name type="scientific">Shinella zoogloeoides</name>
    <name type="common">Crabtreella saccharophila</name>
    <dbReference type="NCBI Taxonomy" id="352475"/>
    <lineage>
        <taxon>Bacteria</taxon>
        <taxon>Pseudomonadati</taxon>
        <taxon>Pseudomonadota</taxon>
        <taxon>Alphaproteobacteria</taxon>
        <taxon>Hyphomicrobiales</taxon>
        <taxon>Rhizobiaceae</taxon>
        <taxon>Shinella</taxon>
    </lineage>
</organism>
<protein>
    <submittedName>
        <fullName evidence="1">Uncharacterized protein</fullName>
    </submittedName>
</protein>
<reference evidence="1 2" key="1">
    <citation type="submission" date="2019-12" db="EMBL/GenBank/DDBJ databases">
        <title>Shinella granuli gen. nov., sp. nov., and proposal of the reclassification of Zoogloea ramigera ATCC 19623 as Shinella zoogloeoides sp. nov.</title>
        <authorList>
            <person name="Gao J."/>
        </authorList>
    </citation>
    <scope>NUCLEOTIDE SEQUENCE [LARGE SCALE GENOMIC DNA]</scope>
    <source>
        <strain evidence="1 2">DSM 287</strain>
    </source>
</reference>
<comment type="caution">
    <text evidence="1">The sequence shown here is derived from an EMBL/GenBank/DDBJ whole genome shotgun (WGS) entry which is preliminary data.</text>
</comment>
<gene>
    <name evidence="1" type="ORF">GR156_03395</name>
</gene>
<dbReference type="Proteomes" id="UP000440304">
    <property type="component" value="Unassembled WGS sequence"/>
</dbReference>
<accession>A0A6N8TDP5</accession>
<name>A0A6N8TDP5_SHIZO</name>
<evidence type="ECO:0000313" key="1">
    <source>
        <dbReference type="EMBL" id="MXN99333.1"/>
    </source>
</evidence>
<dbReference type="AlphaFoldDB" id="A0A6N8TDP5"/>